<feature type="coiled-coil region" evidence="5">
    <location>
        <begin position="240"/>
        <end position="267"/>
    </location>
</feature>
<feature type="region of interest" description="Disordered" evidence="6">
    <location>
        <begin position="48"/>
        <end position="94"/>
    </location>
</feature>
<dbReference type="InterPro" id="IPR007146">
    <property type="entry name" value="Sas10/Utp3/C1D"/>
</dbReference>
<feature type="region of interest" description="Disordered" evidence="6">
    <location>
        <begin position="472"/>
        <end position="506"/>
    </location>
</feature>
<dbReference type="InterPro" id="IPR018972">
    <property type="entry name" value="Sas10_C_dom"/>
</dbReference>
<feature type="compositionally biased region" description="Acidic residues" evidence="6">
    <location>
        <begin position="148"/>
        <end position="157"/>
    </location>
</feature>
<dbReference type="PANTHER" id="PTHR13237">
    <property type="entry name" value="SOMETHING ABOUT SILENCING PROTEIN 10-RELATED"/>
    <property type="match status" value="1"/>
</dbReference>
<evidence type="ECO:0000259" key="7">
    <source>
        <dbReference type="Pfam" id="PF09368"/>
    </source>
</evidence>
<dbReference type="AlphaFoldDB" id="A0A922FQY6"/>
<feature type="compositionally biased region" description="Basic and acidic residues" evidence="6">
    <location>
        <begin position="8"/>
        <end position="23"/>
    </location>
</feature>
<feature type="region of interest" description="Disordered" evidence="6">
    <location>
        <begin position="615"/>
        <end position="679"/>
    </location>
</feature>
<evidence type="ECO:0000313" key="8">
    <source>
        <dbReference type="EMBL" id="KAG6726824.1"/>
    </source>
</evidence>
<evidence type="ECO:0000256" key="5">
    <source>
        <dbReference type="SAM" id="Coils"/>
    </source>
</evidence>
<dbReference type="PANTHER" id="PTHR13237:SF8">
    <property type="entry name" value="SOMETHING ABOUT SILENCING PROTEIN 10"/>
    <property type="match status" value="1"/>
</dbReference>
<proteinExistence type="inferred from homology"/>
<evidence type="ECO:0000256" key="4">
    <source>
        <dbReference type="ARBA" id="ARBA00023242"/>
    </source>
</evidence>
<feature type="domain" description="Sas10 C-terminal" evidence="7">
    <location>
        <begin position="605"/>
        <end position="677"/>
    </location>
</feature>
<feature type="compositionally biased region" description="Acidic residues" evidence="6">
    <location>
        <begin position="110"/>
        <end position="124"/>
    </location>
</feature>
<evidence type="ECO:0000256" key="3">
    <source>
        <dbReference type="ARBA" id="ARBA00022553"/>
    </source>
</evidence>
<dbReference type="Proteomes" id="UP000811246">
    <property type="component" value="Chromosome 2"/>
</dbReference>
<name>A0A922FQY6_CARIL</name>
<evidence type="ECO:0000256" key="6">
    <source>
        <dbReference type="SAM" id="MobiDB-lite"/>
    </source>
</evidence>
<feature type="compositionally biased region" description="Acidic residues" evidence="6">
    <location>
        <begin position="539"/>
        <end position="569"/>
    </location>
</feature>
<dbReference type="OrthoDB" id="1924577at2759"/>
<feature type="region of interest" description="Disordered" evidence="6">
    <location>
        <begin position="1"/>
        <end position="26"/>
    </location>
</feature>
<evidence type="ECO:0000256" key="2">
    <source>
        <dbReference type="ARBA" id="ARBA00010979"/>
    </source>
</evidence>
<keyword evidence="4" id="KW-0539">Nucleus</keyword>
<keyword evidence="3" id="KW-0597">Phosphoprotein</keyword>
<evidence type="ECO:0000256" key="1">
    <source>
        <dbReference type="ARBA" id="ARBA00004123"/>
    </source>
</evidence>
<sequence length="679" mass="76331">MGKRGKGQKKDYRNPKTTARDDDVALSDMDDEIDTFHKQRDVVPLDVNAAVGESDEEEELPVFDLKGVNGDEDDDDDDDDSDISDDTQETGFAAKIARQQKFLREKFGGVEDDMHEDEDEDEQEGIWGGKMNQYYSADNRDFERQSSDDEDLAIEEEEALKLQRQKAKSLSMEDFGLEDVNEDESDGELTLEEISAKGKNRKEPPVRKETIDDMGMAYEVKKDLNALSREEQMDVLYSSAPELVGLLSELNDALEQLESKVNPLLSKVKKGETLMEGGIRYLEVKQLLLLSYCQAITFYLLLKSEGQPIRDHPVLARLVEIKSLLDKTKQLDGNLPSELEKFLSNNQGVDVVVKLGEENSTDQDPHPSVETQEATMLHDTNKSENLVYWKDKENKAGKRKRQSDQVGGQSMEMLKVRASLEERLKQKGFLSSIVPKPNKAQKHLKPVNGQLVTYNDFDDDALDVGATRFGNDPASSLSSSKLSQIVAAKPNKPKVVSGDDDLPMRDDIGERRRKHELRVLAGAGIKSQDGFGDEVGNIDADEDADIEDGDADLEDGDANTEDDDAGDSEDEYYKQVKQLRAAKLATKAEMYSRTLAVPSLPETIDGKRQITYQMEKNRGLTRQRKKQIKNPRKKYKEQHKKKVNRRKGQVQEIRKPSGPYGGEATGINIGTSRSVRFKN</sequence>
<comment type="similarity">
    <text evidence="2">Belongs to the SAS10 family.</text>
</comment>
<accession>A0A922FQY6</accession>
<feature type="compositionally biased region" description="Polar residues" evidence="6">
    <location>
        <begin position="668"/>
        <end position="679"/>
    </location>
</feature>
<comment type="subcellular location">
    <subcellularLocation>
        <location evidence="1">Nucleus</location>
    </subcellularLocation>
</comment>
<keyword evidence="5" id="KW-0175">Coiled coil</keyword>
<feature type="region of interest" description="Disordered" evidence="6">
    <location>
        <begin position="107"/>
        <end position="157"/>
    </location>
</feature>
<evidence type="ECO:0000313" key="9">
    <source>
        <dbReference type="Proteomes" id="UP000811246"/>
    </source>
</evidence>
<feature type="compositionally biased region" description="Basic and acidic residues" evidence="6">
    <location>
        <begin position="138"/>
        <end position="147"/>
    </location>
</feature>
<dbReference type="GO" id="GO:0000462">
    <property type="term" value="P:maturation of SSU-rRNA from tricistronic rRNA transcript (SSU-rRNA, 5.8S rRNA, LSU-rRNA)"/>
    <property type="evidence" value="ECO:0007669"/>
    <property type="project" value="TreeGrafter"/>
</dbReference>
<dbReference type="Pfam" id="PF04000">
    <property type="entry name" value="Sas10_Utp3"/>
    <property type="match status" value="1"/>
</dbReference>
<comment type="caution">
    <text evidence="8">The sequence shown here is derived from an EMBL/GenBank/DDBJ whole genome shotgun (WGS) entry which is preliminary data.</text>
</comment>
<gene>
    <name evidence="8" type="ORF">I3842_02G099000</name>
</gene>
<reference evidence="8" key="1">
    <citation type="submission" date="2021-01" db="EMBL/GenBank/DDBJ databases">
        <authorList>
            <person name="Lovell J.T."/>
            <person name="Bentley N."/>
            <person name="Bhattarai G."/>
            <person name="Jenkins J.W."/>
            <person name="Sreedasyam A."/>
            <person name="Alarcon Y."/>
            <person name="Bock C."/>
            <person name="Boston L."/>
            <person name="Carlson J."/>
            <person name="Cervantes K."/>
            <person name="Clermont K."/>
            <person name="Krom N."/>
            <person name="Kubenka K."/>
            <person name="Mamidi S."/>
            <person name="Mattison C."/>
            <person name="Monteros M."/>
            <person name="Pisani C."/>
            <person name="Plott C."/>
            <person name="Rajasekar S."/>
            <person name="Rhein H.S."/>
            <person name="Rohla C."/>
            <person name="Song M."/>
            <person name="Hilaire R.S."/>
            <person name="Shu S."/>
            <person name="Wells L."/>
            <person name="Wang X."/>
            <person name="Webber J."/>
            <person name="Heerema R.J."/>
            <person name="Klein P."/>
            <person name="Conner P."/>
            <person name="Grauke L."/>
            <person name="Grimwood J."/>
            <person name="Schmutz J."/>
            <person name="Randall J.J."/>
        </authorList>
    </citation>
    <scope>NUCLEOTIDE SEQUENCE</scope>
    <source>
        <tissue evidence="8">Leaf</tissue>
    </source>
</reference>
<feature type="compositionally biased region" description="Basic residues" evidence="6">
    <location>
        <begin position="619"/>
        <end position="648"/>
    </location>
</feature>
<organism evidence="8 9">
    <name type="scientific">Carya illinoinensis</name>
    <name type="common">Pecan</name>
    <dbReference type="NCBI Taxonomy" id="32201"/>
    <lineage>
        <taxon>Eukaryota</taxon>
        <taxon>Viridiplantae</taxon>
        <taxon>Streptophyta</taxon>
        <taxon>Embryophyta</taxon>
        <taxon>Tracheophyta</taxon>
        <taxon>Spermatophyta</taxon>
        <taxon>Magnoliopsida</taxon>
        <taxon>eudicotyledons</taxon>
        <taxon>Gunneridae</taxon>
        <taxon>Pentapetalae</taxon>
        <taxon>rosids</taxon>
        <taxon>fabids</taxon>
        <taxon>Fagales</taxon>
        <taxon>Juglandaceae</taxon>
        <taxon>Carya</taxon>
    </lineage>
</organism>
<dbReference type="EMBL" id="CM031826">
    <property type="protein sequence ID" value="KAG6726824.1"/>
    <property type="molecule type" value="Genomic_DNA"/>
</dbReference>
<dbReference type="GO" id="GO:0032040">
    <property type="term" value="C:small-subunit processome"/>
    <property type="evidence" value="ECO:0007669"/>
    <property type="project" value="TreeGrafter"/>
</dbReference>
<feature type="compositionally biased region" description="Acidic residues" evidence="6">
    <location>
        <begin position="70"/>
        <end position="88"/>
    </location>
</feature>
<feature type="region of interest" description="Disordered" evidence="6">
    <location>
        <begin position="530"/>
        <end position="569"/>
    </location>
</feature>
<dbReference type="Pfam" id="PF09368">
    <property type="entry name" value="Sas10"/>
    <property type="match status" value="1"/>
</dbReference>
<protein>
    <recommendedName>
        <fullName evidence="7">Sas10 C-terminal domain-containing protein</fullName>
    </recommendedName>
</protein>